<dbReference type="Pfam" id="PF13333">
    <property type="entry name" value="rve_2"/>
    <property type="match status" value="1"/>
</dbReference>
<dbReference type="GO" id="GO:0015074">
    <property type="term" value="P:DNA integration"/>
    <property type="evidence" value="ECO:0007669"/>
    <property type="project" value="InterPro"/>
</dbReference>
<feature type="domain" description="Integrase catalytic" evidence="1">
    <location>
        <begin position="1"/>
        <end position="38"/>
    </location>
</feature>
<dbReference type="AlphaFoldDB" id="A0A1Y4QW93"/>
<dbReference type="EMBL" id="NFLC01000021">
    <property type="protein sequence ID" value="OUQ09557.1"/>
    <property type="molecule type" value="Genomic_DNA"/>
</dbReference>
<evidence type="ECO:0000313" key="2">
    <source>
        <dbReference type="EMBL" id="OUQ09557.1"/>
    </source>
</evidence>
<comment type="caution">
    <text evidence="2">The sequence shown here is derived from an EMBL/GenBank/DDBJ whole genome shotgun (WGS) entry which is preliminary data.</text>
</comment>
<name>A0A1Y4QW93_9ENTE</name>
<organism evidence="2 3">
    <name type="scientific">Enterococcus cecorum</name>
    <dbReference type="NCBI Taxonomy" id="44008"/>
    <lineage>
        <taxon>Bacteria</taxon>
        <taxon>Bacillati</taxon>
        <taxon>Bacillota</taxon>
        <taxon>Bacilli</taxon>
        <taxon>Lactobacillales</taxon>
        <taxon>Enterococcaceae</taxon>
        <taxon>Enterococcus</taxon>
    </lineage>
</organism>
<evidence type="ECO:0000259" key="1">
    <source>
        <dbReference type="Pfam" id="PF13333"/>
    </source>
</evidence>
<dbReference type="Proteomes" id="UP000196074">
    <property type="component" value="Unassembled WGS sequence"/>
</dbReference>
<dbReference type="RefSeq" id="WP_143349868.1">
    <property type="nucleotide sequence ID" value="NZ_NFLC01000021.1"/>
</dbReference>
<accession>A0A1Y4QW93</accession>
<proteinExistence type="predicted"/>
<sequence length="39" mass="5038">FFGLLKQEIYYGVIYYSYEELKMEIERFIKYYNEQRIKE</sequence>
<protein>
    <recommendedName>
        <fullName evidence="1">Integrase catalytic domain-containing protein</fullName>
    </recommendedName>
</protein>
<feature type="non-terminal residue" evidence="2">
    <location>
        <position position="1"/>
    </location>
</feature>
<reference evidence="3" key="1">
    <citation type="submission" date="2017-04" db="EMBL/GenBank/DDBJ databases">
        <title>Function of individual gut microbiota members based on whole genome sequencing of pure cultures obtained from chicken caecum.</title>
        <authorList>
            <person name="Medvecky M."/>
            <person name="Cejkova D."/>
            <person name="Polansky O."/>
            <person name="Karasova D."/>
            <person name="Kubasova T."/>
            <person name="Cizek A."/>
            <person name="Rychlik I."/>
        </authorList>
    </citation>
    <scope>NUCLEOTIDE SEQUENCE [LARGE SCALE GENOMIC DNA]</scope>
    <source>
        <strain evidence="3">An144</strain>
    </source>
</reference>
<gene>
    <name evidence="2" type="ORF">B5E88_09795</name>
</gene>
<evidence type="ECO:0000313" key="3">
    <source>
        <dbReference type="Proteomes" id="UP000196074"/>
    </source>
</evidence>
<dbReference type="InterPro" id="IPR001584">
    <property type="entry name" value="Integrase_cat-core"/>
</dbReference>